<dbReference type="InterPro" id="IPR050090">
    <property type="entry name" value="Tyrosine_recombinase_XerCD"/>
</dbReference>
<dbReference type="RefSeq" id="WP_249848158.1">
    <property type="nucleotide sequence ID" value="NZ_JAMGBD010000001.1"/>
</dbReference>
<dbReference type="Proteomes" id="UP001165363">
    <property type="component" value="Unassembled WGS sequence"/>
</dbReference>
<evidence type="ECO:0000256" key="2">
    <source>
        <dbReference type="ARBA" id="ARBA00022908"/>
    </source>
</evidence>
<comment type="caution">
    <text evidence="6">The sequence shown here is derived from an EMBL/GenBank/DDBJ whole genome shotgun (WGS) entry which is preliminary data.</text>
</comment>
<dbReference type="InterPro" id="IPR011010">
    <property type="entry name" value="DNA_brk_join_enz"/>
</dbReference>
<evidence type="ECO:0000256" key="3">
    <source>
        <dbReference type="ARBA" id="ARBA00023125"/>
    </source>
</evidence>
<sequence length="197" mass="22251">MSQPPQVIVGAKLPLRPMHVWAIRVRLQMARRVRDLALFDIALDSKLRGCDVLALRLPDILSAGAIRSRASVIQQKTGRPVQFEITETARRSLADWLEVRRGEADGWLFPSRMDRSAHLSTRQYMRLVKEWVALIGLEPAAYGSHSLRRTKVAMLYRKTGNVRACQLLLGHTKLESTVRYLGVELDDALALSEALEI</sequence>
<evidence type="ECO:0000256" key="4">
    <source>
        <dbReference type="ARBA" id="ARBA00023172"/>
    </source>
</evidence>
<dbReference type="InterPro" id="IPR013762">
    <property type="entry name" value="Integrase-like_cat_sf"/>
</dbReference>
<dbReference type="Gene3D" id="1.10.443.10">
    <property type="entry name" value="Intergrase catalytic core"/>
    <property type="match status" value="1"/>
</dbReference>
<keyword evidence="3" id="KW-0238">DNA-binding</keyword>
<protein>
    <submittedName>
        <fullName evidence="6">Tyrosine-type recombinase/integrase</fullName>
    </submittedName>
</protein>
<dbReference type="SUPFAM" id="SSF56349">
    <property type="entry name" value="DNA breaking-rejoining enzymes"/>
    <property type="match status" value="1"/>
</dbReference>
<dbReference type="PROSITE" id="PS51898">
    <property type="entry name" value="TYR_RECOMBINASE"/>
    <property type="match status" value="1"/>
</dbReference>
<reference evidence="6" key="1">
    <citation type="submission" date="2022-05" db="EMBL/GenBank/DDBJ databases">
        <authorList>
            <person name="Jo J.-H."/>
            <person name="Im W.-T."/>
        </authorList>
    </citation>
    <scope>NUCLEOTIDE SEQUENCE</scope>
    <source>
        <strain evidence="6">SE158</strain>
    </source>
</reference>
<keyword evidence="2" id="KW-0229">DNA integration</keyword>
<gene>
    <name evidence="6" type="ORF">LZ536_08735</name>
</gene>
<name>A0ABT0RMW5_9SPHN</name>
<evidence type="ECO:0000259" key="5">
    <source>
        <dbReference type="PROSITE" id="PS51898"/>
    </source>
</evidence>
<evidence type="ECO:0000313" key="7">
    <source>
        <dbReference type="Proteomes" id="UP001165363"/>
    </source>
</evidence>
<dbReference type="PANTHER" id="PTHR30349">
    <property type="entry name" value="PHAGE INTEGRASE-RELATED"/>
    <property type="match status" value="1"/>
</dbReference>
<feature type="domain" description="Tyr recombinase" evidence="5">
    <location>
        <begin position="1"/>
        <end position="196"/>
    </location>
</feature>
<accession>A0ABT0RMW5</accession>
<keyword evidence="7" id="KW-1185">Reference proteome</keyword>
<evidence type="ECO:0000256" key="1">
    <source>
        <dbReference type="ARBA" id="ARBA00008857"/>
    </source>
</evidence>
<dbReference type="EMBL" id="JAMGBD010000001">
    <property type="protein sequence ID" value="MCL6683981.1"/>
    <property type="molecule type" value="Genomic_DNA"/>
</dbReference>
<evidence type="ECO:0000313" key="6">
    <source>
        <dbReference type="EMBL" id="MCL6683981.1"/>
    </source>
</evidence>
<organism evidence="6 7">
    <name type="scientific">Sphingomonas alba</name>
    <dbReference type="NCBI Taxonomy" id="2908208"/>
    <lineage>
        <taxon>Bacteria</taxon>
        <taxon>Pseudomonadati</taxon>
        <taxon>Pseudomonadota</taxon>
        <taxon>Alphaproteobacteria</taxon>
        <taxon>Sphingomonadales</taxon>
        <taxon>Sphingomonadaceae</taxon>
        <taxon>Sphingomonas</taxon>
    </lineage>
</organism>
<dbReference type="InterPro" id="IPR002104">
    <property type="entry name" value="Integrase_catalytic"/>
</dbReference>
<dbReference type="Pfam" id="PF00589">
    <property type="entry name" value="Phage_integrase"/>
    <property type="match status" value="1"/>
</dbReference>
<dbReference type="PANTHER" id="PTHR30349:SF41">
    <property type="entry name" value="INTEGRASE_RECOMBINASE PROTEIN MJ0367-RELATED"/>
    <property type="match status" value="1"/>
</dbReference>
<comment type="similarity">
    <text evidence="1">Belongs to the 'phage' integrase family.</text>
</comment>
<keyword evidence="4" id="KW-0233">DNA recombination</keyword>
<proteinExistence type="inferred from homology"/>